<evidence type="ECO:0000313" key="10">
    <source>
        <dbReference type="Proteomes" id="UP000634647"/>
    </source>
</evidence>
<dbReference type="InterPro" id="IPR012338">
    <property type="entry name" value="Beta-lactam/transpept-like"/>
</dbReference>
<dbReference type="SUPFAM" id="SSF56519">
    <property type="entry name" value="Penicillin binding protein dimerisation domain"/>
    <property type="match status" value="1"/>
</dbReference>
<evidence type="ECO:0000313" key="7">
    <source>
        <dbReference type="EMBL" id="GHE02772.1"/>
    </source>
</evidence>
<reference evidence="7" key="1">
    <citation type="journal article" date="2014" name="Int. J. Syst. Evol. Microbiol.">
        <title>Complete genome sequence of Corynebacterium casei LMG S-19264T (=DSM 44701T), isolated from a smear-ripened cheese.</title>
        <authorList>
            <consortium name="US DOE Joint Genome Institute (JGI-PGF)"/>
            <person name="Walter F."/>
            <person name="Albersmeier A."/>
            <person name="Kalinowski J."/>
            <person name="Ruckert C."/>
        </authorList>
    </citation>
    <scope>NUCLEOTIDE SEQUENCE</scope>
    <source>
        <strain evidence="7">CGMCC 1.10859</strain>
    </source>
</reference>
<reference evidence="7" key="3">
    <citation type="submission" date="2023-06" db="EMBL/GenBank/DDBJ databases">
        <authorList>
            <person name="Sun Q."/>
            <person name="Zhou Y."/>
        </authorList>
    </citation>
    <scope>NUCLEOTIDE SEQUENCE</scope>
    <source>
        <strain evidence="7">CGMCC 1.10859</strain>
    </source>
</reference>
<dbReference type="EMBL" id="FNOB01000011">
    <property type="protein sequence ID" value="SDX17958.1"/>
    <property type="molecule type" value="Genomic_DNA"/>
</dbReference>
<keyword evidence="4" id="KW-0812">Transmembrane</keyword>
<dbReference type="InterPro" id="IPR001460">
    <property type="entry name" value="PCN-bd_Tpept"/>
</dbReference>
<evidence type="ECO:0000259" key="5">
    <source>
        <dbReference type="Pfam" id="PF00905"/>
    </source>
</evidence>
<sequence>MTRTPLRPLARILSARARGENPDAIERENIRARHEQMRDRQRLRAEGRLLVMCGFFFMAFVAVALQMEMVSSSDPTEPRAANAGSGAAAVDARILNQRADIVDRNGNILATNMATYSLYAQPQQMIDPVRVAKDLKKIFPELDEARMERQFTGKRTFVWIRKQLSPEQMQKVHDIGSPGLLFGPREMRLYPNGDLASHILGGVRYGREGVDSAELVGVAGIEKVYDKWLRDPANGGKQLVLSLDLTAEATVREVLQTGMKMMNAKGAAAILMNANTGEIVAMTSLPDFNPNRRPAPLPSVHPGDSPLFNRAVQGLYELGSTFKLFALAQALQLGLVTPDTVIDTKPFRIGGFLIHDFHNYGSKLSVTKIMVESSNIGAARIAQMIGPQKQEAFLKTLGLLSPTHVQLIEAEGAKPLAPPKWTDVASTTIAYGHGLAVSPLNLAVAYASILNGGHRVYASLVKTDHPKIGPQIVSPQVSATARAILRKVVTDGTATMANVKGYEVAGKTGTADKPDPQGGYYHDKVVSTFAGAFPANDPKYVLVVMLDEPSDNIGSHPKRTAGWTAVPVAAEIIRRVAPLLGMRPQVETASLNGLKLAQN</sequence>
<evidence type="ECO:0000259" key="6">
    <source>
        <dbReference type="Pfam" id="PF03717"/>
    </source>
</evidence>
<dbReference type="Gene3D" id="3.30.450.330">
    <property type="match status" value="1"/>
</dbReference>
<dbReference type="Pfam" id="PF03717">
    <property type="entry name" value="PBP_dimer"/>
    <property type="match status" value="1"/>
</dbReference>
<evidence type="ECO:0000313" key="9">
    <source>
        <dbReference type="Proteomes" id="UP000199541"/>
    </source>
</evidence>
<comment type="caution">
    <text evidence="7">The sequence shown here is derived from an EMBL/GenBank/DDBJ whole genome shotgun (WGS) entry which is preliminary data.</text>
</comment>
<dbReference type="Proteomes" id="UP000634647">
    <property type="component" value="Unassembled WGS sequence"/>
</dbReference>
<keyword evidence="3 4" id="KW-0472">Membrane</keyword>
<dbReference type="InterPro" id="IPR005311">
    <property type="entry name" value="PBP_dimer"/>
</dbReference>
<keyword evidence="2" id="KW-0645">Protease</keyword>
<evidence type="ECO:0000256" key="1">
    <source>
        <dbReference type="ARBA" id="ARBA00004370"/>
    </source>
</evidence>
<name>A0AAN4USE8_9RHOB</name>
<dbReference type="InterPro" id="IPR050515">
    <property type="entry name" value="Beta-lactam/transpept"/>
</dbReference>
<organism evidence="7 10">
    <name type="scientific">Allgaiera indica</name>
    <dbReference type="NCBI Taxonomy" id="765699"/>
    <lineage>
        <taxon>Bacteria</taxon>
        <taxon>Pseudomonadati</taxon>
        <taxon>Pseudomonadota</taxon>
        <taxon>Alphaproteobacteria</taxon>
        <taxon>Rhodobacterales</taxon>
        <taxon>Paracoccaceae</taxon>
        <taxon>Allgaiera</taxon>
    </lineage>
</organism>
<evidence type="ECO:0000313" key="8">
    <source>
        <dbReference type="EMBL" id="SDX17958.1"/>
    </source>
</evidence>
<keyword evidence="9" id="KW-1185">Reference proteome</keyword>
<feature type="domain" description="Penicillin-binding protein dimerisation" evidence="6">
    <location>
        <begin position="97"/>
        <end position="230"/>
    </location>
</feature>
<dbReference type="PANTHER" id="PTHR30627">
    <property type="entry name" value="PEPTIDOGLYCAN D,D-TRANSPEPTIDASE"/>
    <property type="match status" value="1"/>
</dbReference>
<gene>
    <name evidence="7" type="primary">ftsI</name>
    <name evidence="7" type="ORF">GCM10008024_23630</name>
    <name evidence="8" type="ORF">SAMN05444006_11162</name>
</gene>
<dbReference type="GO" id="GO:0005886">
    <property type="term" value="C:plasma membrane"/>
    <property type="evidence" value="ECO:0007669"/>
    <property type="project" value="TreeGrafter"/>
</dbReference>
<keyword evidence="7" id="KW-0132">Cell division</keyword>
<dbReference type="GO" id="GO:0051301">
    <property type="term" value="P:cell division"/>
    <property type="evidence" value="ECO:0007669"/>
    <property type="project" value="UniProtKB-KW"/>
</dbReference>
<keyword evidence="7" id="KW-0131">Cell cycle</keyword>
<dbReference type="GO" id="GO:0004180">
    <property type="term" value="F:carboxypeptidase activity"/>
    <property type="evidence" value="ECO:0007669"/>
    <property type="project" value="UniProtKB-KW"/>
</dbReference>
<evidence type="ECO:0000256" key="2">
    <source>
        <dbReference type="ARBA" id="ARBA00022645"/>
    </source>
</evidence>
<dbReference type="Pfam" id="PF00905">
    <property type="entry name" value="Transpeptidase"/>
    <property type="match status" value="1"/>
</dbReference>
<dbReference type="Gene3D" id="3.90.1310.10">
    <property type="entry name" value="Penicillin-binding protein 2a (Domain 2)"/>
    <property type="match status" value="1"/>
</dbReference>
<accession>A0AAN4USE8</accession>
<keyword evidence="4" id="KW-1133">Transmembrane helix</keyword>
<dbReference type="SUPFAM" id="SSF56601">
    <property type="entry name" value="beta-lactamase/transpeptidase-like"/>
    <property type="match status" value="1"/>
</dbReference>
<comment type="subcellular location">
    <subcellularLocation>
        <location evidence="1">Membrane</location>
    </subcellularLocation>
</comment>
<dbReference type="RefSeq" id="WP_035845713.1">
    <property type="nucleotide sequence ID" value="NZ_BNAB01000010.1"/>
</dbReference>
<feature type="transmembrane region" description="Helical" evidence="4">
    <location>
        <begin position="47"/>
        <end position="67"/>
    </location>
</feature>
<evidence type="ECO:0000256" key="3">
    <source>
        <dbReference type="ARBA" id="ARBA00023136"/>
    </source>
</evidence>
<dbReference type="GO" id="GO:0008658">
    <property type="term" value="F:penicillin binding"/>
    <property type="evidence" value="ECO:0007669"/>
    <property type="project" value="InterPro"/>
</dbReference>
<dbReference type="Gene3D" id="3.40.710.10">
    <property type="entry name" value="DD-peptidase/beta-lactamase superfamily"/>
    <property type="match status" value="1"/>
</dbReference>
<protein>
    <submittedName>
        <fullName evidence="7 8">Cell division protein FtsI</fullName>
    </submittedName>
</protein>
<evidence type="ECO:0000256" key="4">
    <source>
        <dbReference type="SAM" id="Phobius"/>
    </source>
</evidence>
<dbReference type="GO" id="GO:0071555">
    <property type="term" value="P:cell wall organization"/>
    <property type="evidence" value="ECO:0007669"/>
    <property type="project" value="TreeGrafter"/>
</dbReference>
<dbReference type="AlphaFoldDB" id="A0AAN4USE8"/>
<dbReference type="Proteomes" id="UP000199541">
    <property type="component" value="Unassembled WGS sequence"/>
</dbReference>
<proteinExistence type="predicted"/>
<dbReference type="PANTHER" id="PTHR30627:SF1">
    <property type="entry name" value="PEPTIDOGLYCAN D,D-TRANSPEPTIDASE FTSI"/>
    <property type="match status" value="1"/>
</dbReference>
<dbReference type="EMBL" id="BNAB01000010">
    <property type="protein sequence ID" value="GHE02772.1"/>
    <property type="molecule type" value="Genomic_DNA"/>
</dbReference>
<keyword evidence="2" id="KW-0121">Carboxypeptidase</keyword>
<keyword evidence="2" id="KW-0378">Hydrolase</keyword>
<reference evidence="8 9" key="2">
    <citation type="submission" date="2016-10" db="EMBL/GenBank/DDBJ databases">
        <authorList>
            <person name="Varghese N."/>
            <person name="Submissions S."/>
        </authorList>
    </citation>
    <scope>NUCLEOTIDE SEQUENCE [LARGE SCALE GENOMIC DNA]</scope>
    <source>
        <strain evidence="8 9">DSM 24802</strain>
    </source>
</reference>
<dbReference type="InterPro" id="IPR036138">
    <property type="entry name" value="PBP_dimer_sf"/>
</dbReference>
<feature type="domain" description="Penicillin-binding protein transpeptidase" evidence="5">
    <location>
        <begin position="268"/>
        <end position="560"/>
    </location>
</feature>